<evidence type="ECO:0000313" key="2">
    <source>
        <dbReference type="Proteomes" id="UP000664477"/>
    </source>
</evidence>
<dbReference type="EMBL" id="JAGETQ010000006">
    <property type="protein sequence ID" value="MBO1915797.1"/>
    <property type="molecule type" value="Genomic_DNA"/>
</dbReference>
<dbReference type="Proteomes" id="UP000664477">
    <property type="component" value="Unassembled WGS sequence"/>
</dbReference>
<organism evidence="1 2">
    <name type="scientific">Providencia rettgeri</name>
    <dbReference type="NCBI Taxonomy" id="587"/>
    <lineage>
        <taxon>Bacteria</taxon>
        <taxon>Pseudomonadati</taxon>
        <taxon>Pseudomonadota</taxon>
        <taxon>Gammaproteobacteria</taxon>
        <taxon>Enterobacterales</taxon>
        <taxon>Morganellaceae</taxon>
        <taxon>Providencia</taxon>
    </lineage>
</organism>
<evidence type="ECO:0000313" key="1">
    <source>
        <dbReference type="EMBL" id="MBO1915797.1"/>
    </source>
</evidence>
<proteinExistence type="predicted"/>
<gene>
    <name evidence="1" type="ORF">J4727_02015</name>
</gene>
<comment type="caution">
    <text evidence="1">The sequence shown here is derived from an EMBL/GenBank/DDBJ whole genome shotgun (WGS) entry which is preliminary data.</text>
</comment>
<reference evidence="1" key="1">
    <citation type="submission" date="2021-03" db="EMBL/GenBank/DDBJ databases">
        <title>Molecular epidemiology and mechanisms of colistin and carbapenem resistance in Enterobacteriaceae from clinical isolates, the environment and porcine samples in Pretoria, South Africa.</title>
        <authorList>
            <person name="Bogoshi D."/>
            <person name="Mbelle N.M."/>
            <person name="Naidoo V."/>
            <person name="Osei Sekyere J."/>
        </authorList>
    </citation>
    <scope>NUCLEOTIDE SEQUENCE</scope>
    <source>
        <strain evidence="1">C052</strain>
    </source>
</reference>
<accession>A0A939NEQ7</accession>
<sequence>MVNYCPTPIVRMSDKVVDFKELTAENFEGGQTVRENFSLDLVPDSTCDAALEVSVAFQSNSGVINKSTSSLTMAYKLQLQTEPITNRLRLISIIIKGVSVSNSPATSLTVSSYPRKMLKPLNQGSSVIP</sequence>
<protein>
    <submittedName>
        <fullName evidence="1">Uncharacterized protein</fullName>
    </submittedName>
</protein>
<dbReference type="AlphaFoldDB" id="A0A939NEQ7"/>
<name>A0A939NEQ7_PRORE</name>